<dbReference type="FunFam" id="3.90.226.10:FF:000001">
    <property type="entry name" value="ATP-dependent Clp protease proteolytic subunit"/>
    <property type="match status" value="1"/>
</dbReference>
<evidence type="ECO:0000256" key="1">
    <source>
        <dbReference type="ARBA" id="ARBA00007039"/>
    </source>
</evidence>
<evidence type="ECO:0000256" key="6">
    <source>
        <dbReference type="PROSITE-ProRule" id="PRU10085"/>
    </source>
</evidence>
<feature type="chain" id="PRO_5031018190" description="ATP-dependent Clp protease proteolytic subunit" evidence="11">
    <location>
        <begin position="17"/>
        <end position="263"/>
    </location>
</feature>
<proteinExistence type="inferred from homology"/>
<dbReference type="InterPro" id="IPR023562">
    <property type="entry name" value="ClpP/TepA"/>
</dbReference>
<keyword evidence="4 8" id="KW-0378">Hydrolase</keyword>
<keyword evidence="11" id="KW-0732">Signal</keyword>
<feature type="compositionally biased region" description="Basic and acidic residues" evidence="10">
    <location>
        <begin position="47"/>
        <end position="58"/>
    </location>
</feature>
<gene>
    <name evidence="12" type="ORF">GOCE00092_LOCUS15982</name>
</gene>
<sequence>MRSVSVFLLVLSGARAFSPSPFGARQTTVMQNIMSGGWSMDDPQPEIDPRRKNPDEKPPPSPVRMPVIDTGEGQMDVVSRLLKDRVLVLGQAVDDEVANVLAAQLLVLAKEDPDSDITMYINSPGGSVSAGMAIYDTMQYVPCDVGTVCFGMAASMGAFLLGAGAPGKRRALPNARIMIHQPLGGAQGQAADIEIQAKEILFIREVLNTYIADYTGQPKDKIEEDCDRDFFMTAEEAVDYGIIDEMIQTKSSHITKPAMPSLW</sequence>
<dbReference type="InterPro" id="IPR029045">
    <property type="entry name" value="ClpP/crotonase-like_dom_sf"/>
</dbReference>
<feature type="region of interest" description="Disordered" evidence="10">
    <location>
        <begin position="35"/>
        <end position="68"/>
    </location>
</feature>
<keyword evidence="3 8" id="KW-0645">Protease</keyword>
<feature type="signal peptide" evidence="11">
    <location>
        <begin position="1"/>
        <end position="16"/>
    </location>
</feature>
<reference evidence="12" key="1">
    <citation type="submission" date="2021-01" db="EMBL/GenBank/DDBJ databases">
        <authorList>
            <person name="Corre E."/>
            <person name="Pelletier E."/>
            <person name="Niang G."/>
            <person name="Scheremetjew M."/>
            <person name="Finn R."/>
            <person name="Kale V."/>
            <person name="Holt S."/>
            <person name="Cochrane G."/>
            <person name="Meng A."/>
            <person name="Brown T."/>
            <person name="Cohen L."/>
        </authorList>
    </citation>
    <scope>NUCLEOTIDE SEQUENCE</scope>
    <source>
        <strain evidence="12">CCMP 410</strain>
    </source>
</reference>
<dbReference type="SUPFAM" id="SSF52096">
    <property type="entry name" value="ClpP/crotonase"/>
    <property type="match status" value="1"/>
</dbReference>
<evidence type="ECO:0000256" key="7">
    <source>
        <dbReference type="PROSITE-ProRule" id="PRU10086"/>
    </source>
</evidence>
<evidence type="ECO:0000256" key="2">
    <source>
        <dbReference type="ARBA" id="ARBA00022640"/>
    </source>
</evidence>
<dbReference type="GO" id="GO:0009368">
    <property type="term" value="C:endopeptidase Clp complex"/>
    <property type="evidence" value="ECO:0007669"/>
    <property type="project" value="TreeGrafter"/>
</dbReference>
<evidence type="ECO:0000256" key="4">
    <source>
        <dbReference type="ARBA" id="ARBA00022801"/>
    </source>
</evidence>
<dbReference type="GO" id="GO:0004252">
    <property type="term" value="F:serine-type endopeptidase activity"/>
    <property type="evidence" value="ECO:0007669"/>
    <property type="project" value="UniProtKB-EC"/>
</dbReference>
<dbReference type="EMBL" id="HBGK01030626">
    <property type="protein sequence ID" value="CAD9289048.1"/>
    <property type="molecule type" value="Transcribed_RNA"/>
</dbReference>
<dbReference type="InterPro" id="IPR033135">
    <property type="entry name" value="ClpP_His_AS"/>
</dbReference>
<evidence type="ECO:0000256" key="3">
    <source>
        <dbReference type="ARBA" id="ARBA00022670"/>
    </source>
</evidence>
<evidence type="ECO:0000256" key="11">
    <source>
        <dbReference type="SAM" id="SignalP"/>
    </source>
</evidence>
<dbReference type="NCBIfam" id="NF001368">
    <property type="entry name" value="PRK00277.1"/>
    <property type="match status" value="1"/>
</dbReference>
<name>A0A7S1V6A8_9STRA</name>
<keyword evidence="2" id="KW-0934">Plastid</keyword>
<dbReference type="AlphaFoldDB" id="A0A7S1V6A8"/>
<keyword evidence="5 8" id="KW-0720">Serine protease</keyword>
<evidence type="ECO:0000313" key="12">
    <source>
        <dbReference type="EMBL" id="CAD9289048.1"/>
    </source>
</evidence>
<dbReference type="PRINTS" id="PR00127">
    <property type="entry name" value="CLPPROTEASEP"/>
</dbReference>
<evidence type="ECO:0000256" key="8">
    <source>
        <dbReference type="RuleBase" id="RU000549"/>
    </source>
</evidence>
<dbReference type="Gene3D" id="3.90.226.10">
    <property type="entry name" value="2-enoyl-CoA Hydratase, Chain A, domain 1"/>
    <property type="match status" value="1"/>
</dbReference>
<dbReference type="EC" id="3.4.21.92" evidence="8"/>
<protein>
    <recommendedName>
        <fullName evidence="9">ATP-dependent Clp protease proteolytic subunit</fullName>
        <ecNumber evidence="8">3.4.21.92</ecNumber>
    </recommendedName>
</protein>
<accession>A0A7S1V6A8</accession>
<dbReference type="PROSITE" id="PS00381">
    <property type="entry name" value="CLP_PROTEASE_SER"/>
    <property type="match status" value="1"/>
</dbReference>
<dbReference type="InterPro" id="IPR001907">
    <property type="entry name" value="ClpP"/>
</dbReference>
<dbReference type="InterPro" id="IPR018215">
    <property type="entry name" value="ClpP_Ser_AS"/>
</dbReference>
<dbReference type="HAMAP" id="MF_00444">
    <property type="entry name" value="ClpP"/>
    <property type="match status" value="1"/>
</dbReference>
<evidence type="ECO:0000256" key="9">
    <source>
        <dbReference type="RuleBase" id="RU003567"/>
    </source>
</evidence>
<feature type="active site" evidence="7">
    <location>
        <position position="180"/>
    </location>
</feature>
<feature type="active site" evidence="6">
    <location>
        <position position="155"/>
    </location>
</feature>
<dbReference type="PANTHER" id="PTHR10381:SF15">
    <property type="entry name" value="CHLOROPLASTIC ATP-DEPENDENT CLP PROTEASE PROTEOLYTIC SUBUNIT 1"/>
    <property type="match status" value="1"/>
</dbReference>
<evidence type="ECO:0000256" key="10">
    <source>
        <dbReference type="SAM" id="MobiDB-lite"/>
    </source>
</evidence>
<dbReference type="PROSITE" id="PS00382">
    <property type="entry name" value="CLP_PROTEASE_HIS"/>
    <property type="match status" value="1"/>
</dbReference>
<dbReference type="NCBIfam" id="NF009205">
    <property type="entry name" value="PRK12553.1"/>
    <property type="match status" value="1"/>
</dbReference>
<dbReference type="PANTHER" id="PTHR10381">
    <property type="entry name" value="ATP-DEPENDENT CLP PROTEASE PROTEOLYTIC SUBUNIT"/>
    <property type="match status" value="1"/>
</dbReference>
<dbReference type="CDD" id="cd07017">
    <property type="entry name" value="S14_ClpP_2"/>
    <property type="match status" value="1"/>
</dbReference>
<dbReference type="GO" id="GO:0006515">
    <property type="term" value="P:protein quality control for misfolded or incompletely synthesized proteins"/>
    <property type="evidence" value="ECO:0007669"/>
    <property type="project" value="TreeGrafter"/>
</dbReference>
<evidence type="ECO:0000256" key="5">
    <source>
        <dbReference type="ARBA" id="ARBA00022825"/>
    </source>
</evidence>
<organism evidence="12">
    <name type="scientific">Grammatophora oceanica</name>
    <dbReference type="NCBI Taxonomy" id="210454"/>
    <lineage>
        <taxon>Eukaryota</taxon>
        <taxon>Sar</taxon>
        <taxon>Stramenopiles</taxon>
        <taxon>Ochrophyta</taxon>
        <taxon>Bacillariophyta</taxon>
        <taxon>Fragilariophyceae</taxon>
        <taxon>Fragilariophycidae</taxon>
        <taxon>Rhabdonematales</taxon>
        <taxon>Grammatophoraceae</taxon>
        <taxon>Grammatophora</taxon>
    </lineage>
</organism>
<dbReference type="Pfam" id="PF00574">
    <property type="entry name" value="CLP_protease"/>
    <property type="match status" value="1"/>
</dbReference>
<dbReference type="GO" id="GO:0051117">
    <property type="term" value="F:ATPase binding"/>
    <property type="evidence" value="ECO:0007669"/>
    <property type="project" value="TreeGrafter"/>
</dbReference>
<dbReference type="GO" id="GO:0004176">
    <property type="term" value="F:ATP-dependent peptidase activity"/>
    <property type="evidence" value="ECO:0007669"/>
    <property type="project" value="InterPro"/>
</dbReference>
<comment type="similarity">
    <text evidence="1 9">Belongs to the peptidase S14 family.</text>
</comment>